<gene>
    <name evidence="1" type="ORF">C4N9_06170</name>
</gene>
<accession>A0A2U2CEF0</accession>
<evidence type="ECO:0000313" key="1">
    <source>
        <dbReference type="EMBL" id="PWE30275.1"/>
    </source>
</evidence>
<organism evidence="1 2">
    <name type="scientific">Pararhodobacter marinus</name>
    <dbReference type="NCBI Taxonomy" id="2184063"/>
    <lineage>
        <taxon>Bacteria</taxon>
        <taxon>Pseudomonadati</taxon>
        <taxon>Pseudomonadota</taxon>
        <taxon>Alphaproteobacteria</taxon>
        <taxon>Rhodobacterales</taxon>
        <taxon>Paracoccaceae</taxon>
        <taxon>Pararhodobacter</taxon>
    </lineage>
</organism>
<sequence length="350" mass="38804">MLHRLPGLGILSLRIAFDPLESAMGYAARLAAFHILRDYVFENMAMPAGSHVLGEDLGERRLHTCASLARECDVDRRTLRSLLEAKGLIPADTAEEALHVFDAHLGREIAESMRRLVPVNSLPKRLRCTRPLAEQLMEERILSPIVTELTWARGRTKKSVDEKEIKELIHRLFVNAKPVGSVPDGMVDLAKAAMKANAPAGEIVHLILAGYLKNVVRMIDGQGFDAIYLDPAEAKAIVSEVMIGLSPMEVFGRLRIPVASGWELVQMGILPSHKILTNDGKHVIHRFPLDAAERFLSEFTTEVHIGAALELGVDGLKQEMKAAGAKPMLLKTEIGARIFRRSELPERFRL</sequence>
<protein>
    <submittedName>
        <fullName evidence="1">Uncharacterized protein</fullName>
    </submittedName>
</protein>
<proteinExistence type="predicted"/>
<keyword evidence="2" id="KW-1185">Reference proteome</keyword>
<evidence type="ECO:0000313" key="2">
    <source>
        <dbReference type="Proteomes" id="UP000244940"/>
    </source>
</evidence>
<dbReference type="EMBL" id="QEYD01000003">
    <property type="protein sequence ID" value="PWE30275.1"/>
    <property type="molecule type" value="Genomic_DNA"/>
</dbReference>
<dbReference type="AlphaFoldDB" id="A0A2U2CEF0"/>
<dbReference type="Proteomes" id="UP000244940">
    <property type="component" value="Unassembled WGS sequence"/>
</dbReference>
<comment type="caution">
    <text evidence="1">The sequence shown here is derived from an EMBL/GenBank/DDBJ whole genome shotgun (WGS) entry which is preliminary data.</text>
</comment>
<name>A0A2U2CEF0_9RHOB</name>
<reference evidence="1 2" key="1">
    <citation type="submission" date="2018-05" db="EMBL/GenBank/DDBJ databases">
        <title>Pararhodobacter marina sp. nov., isolated from deep-sea water of the Indian Ocean.</title>
        <authorList>
            <person name="Lai Q.Sr."/>
            <person name="Liu X."/>
            <person name="Shao Z."/>
        </authorList>
    </citation>
    <scope>NUCLEOTIDE SEQUENCE [LARGE SCALE GENOMIC DNA]</scope>
    <source>
        <strain evidence="1 2">CIC4N-9</strain>
    </source>
</reference>